<dbReference type="Proteomes" id="UP001233999">
    <property type="component" value="Unassembled WGS sequence"/>
</dbReference>
<dbReference type="AlphaFoldDB" id="A0AAD7Z5J8"/>
<feature type="domain" description="Arrestin C-terminal-like" evidence="2">
    <location>
        <begin position="32"/>
        <end position="165"/>
    </location>
</feature>
<reference evidence="3" key="1">
    <citation type="journal article" date="2023" name="IScience">
        <title>Live-bearing cockroach genome reveals convergent evolutionary mechanisms linked to viviparity in insects and beyond.</title>
        <authorList>
            <person name="Fouks B."/>
            <person name="Harrison M.C."/>
            <person name="Mikhailova A.A."/>
            <person name="Marchal E."/>
            <person name="English S."/>
            <person name="Carruthers M."/>
            <person name="Jennings E.C."/>
            <person name="Chiamaka E.L."/>
            <person name="Frigard R.A."/>
            <person name="Pippel M."/>
            <person name="Attardo G.M."/>
            <person name="Benoit J.B."/>
            <person name="Bornberg-Bauer E."/>
            <person name="Tobe S.S."/>
        </authorList>
    </citation>
    <scope>NUCLEOTIDE SEQUENCE</scope>
    <source>
        <strain evidence="3">Stay&amp;Tobe</strain>
    </source>
</reference>
<gene>
    <name evidence="3" type="ORF">L9F63_008222</name>
</gene>
<dbReference type="EMBL" id="JASPKZ010010273">
    <property type="protein sequence ID" value="KAJ9574595.1"/>
    <property type="molecule type" value="Genomic_DNA"/>
</dbReference>
<keyword evidence="4" id="KW-1185">Reference proteome</keyword>
<reference evidence="3" key="2">
    <citation type="submission" date="2023-05" db="EMBL/GenBank/DDBJ databases">
        <authorList>
            <person name="Fouks B."/>
        </authorList>
    </citation>
    <scope>NUCLEOTIDE SEQUENCE</scope>
    <source>
        <strain evidence="3">Stay&amp;Tobe</strain>
        <tissue evidence="3">Testes</tissue>
    </source>
</reference>
<protein>
    <recommendedName>
        <fullName evidence="2">Arrestin C-terminal-like domain-containing protein</fullName>
    </recommendedName>
</protein>
<dbReference type="PANTHER" id="PTHR11188:SF176">
    <property type="entry name" value="ARRESTIN DOMAIN-CONTAINING PROTEIN 1"/>
    <property type="match status" value="1"/>
</dbReference>
<dbReference type="SMART" id="SM01017">
    <property type="entry name" value="Arrestin_C"/>
    <property type="match status" value="1"/>
</dbReference>
<dbReference type="GO" id="GO:0015031">
    <property type="term" value="P:protein transport"/>
    <property type="evidence" value="ECO:0007669"/>
    <property type="project" value="TreeGrafter"/>
</dbReference>
<dbReference type="Pfam" id="PF02752">
    <property type="entry name" value="Arrestin_C"/>
    <property type="match status" value="1"/>
</dbReference>
<comment type="caution">
    <text evidence="3">The sequence shown here is derived from an EMBL/GenBank/DDBJ whole genome shotgun (WGS) entry which is preliminary data.</text>
</comment>
<dbReference type="InterPro" id="IPR050357">
    <property type="entry name" value="Arrestin_domain-protein"/>
</dbReference>
<evidence type="ECO:0000313" key="4">
    <source>
        <dbReference type="Proteomes" id="UP001233999"/>
    </source>
</evidence>
<accession>A0AAD7Z5J8</accession>
<dbReference type="PANTHER" id="PTHR11188">
    <property type="entry name" value="ARRESTIN DOMAIN CONTAINING PROTEIN"/>
    <property type="match status" value="1"/>
</dbReference>
<feature type="region of interest" description="Disordered" evidence="1">
    <location>
        <begin position="170"/>
        <end position="262"/>
    </location>
</feature>
<dbReference type="InterPro" id="IPR011022">
    <property type="entry name" value="Arrestin_C-like"/>
</dbReference>
<dbReference type="Gene3D" id="2.60.40.640">
    <property type="match status" value="1"/>
</dbReference>
<dbReference type="InterPro" id="IPR014756">
    <property type="entry name" value="Ig_E-set"/>
</dbReference>
<organism evidence="3 4">
    <name type="scientific">Diploptera punctata</name>
    <name type="common">Pacific beetle cockroach</name>
    <dbReference type="NCBI Taxonomy" id="6984"/>
    <lineage>
        <taxon>Eukaryota</taxon>
        <taxon>Metazoa</taxon>
        <taxon>Ecdysozoa</taxon>
        <taxon>Arthropoda</taxon>
        <taxon>Hexapoda</taxon>
        <taxon>Insecta</taxon>
        <taxon>Pterygota</taxon>
        <taxon>Neoptera</taxon>
        <taxon>Polyneoptera</taxon>
        <taxon>Dictyoptera</taxon>
        <taxon>Blattodea</taxon>
        <taxon>Blaberoidea</taxon>
        <taxon>Blaberidae</taxon>
        <taxon>Diplopterinae</taxon>
        <taxon>Diploptera</taxon>
    </lineage>
</organism>
<dbReference type="InterPro" id="IPR014752">
    <property type="entry name" value="Arrestin-like_C"/>
</dbReference>
<evidence type="ECO:0000313" key="3">
    <source>
        <dbReference type="EMBL" id="KAJ9574595.1"/>
    </source>
</evidence>
<name>A0AAD7Z5J8_DIPPU</name>
<dbReference type="SUPFAM" id="SSF81296">
    <property type="entry name" value="E set domains"/>
    <property type="match status" value="1"/>
</dbReference>
<sequence length="276" mass="29856">MWYKFGSSLSFKEYKDPIKKEVSKTFGFCCWKSGPLNVVLSLPVGGYVPGQDIPVTVDIENGSDIPIREVKCTLRKLLTFTVTRPSKSTKKDDIVIGEVVLGGIDAHGTQSLTQLMKIPPLPPSNLNNCSVIDLEYIMKVTAKPASKWHFNLQTKTPIILGTVPLASYQPPIAPPQEKPAGEINGGPDGVPAENMGGVQPHAGDPGAAWNLPPTDPNAPTPQPGAPTQSLYPDLPPATFSESMFGPKNIKDAGDNQFTHGDMEYAPRYPVFNFETN</sequence>
<evidence type="ECO:0000259" key="2">
    <source>
        <dbReference type="SMART" id="SM01017"/>
    </source>
</evidence>
<proteinExistence type="predicted"/>
<dbReference type="GO" id="GO:0005737">
    <property type="term" value="C:cytoplasm"/>
    <property type="evidence" value="ECO:0007669"/>
    <property type="project" value="TreeGrafter"/>
</dbReference>
<feature type="compositionally biased region" description="Pro residues" evidence="1">
    <location>
        <begin position="213"/>
        <end position="224"/>
    </location>
</feature>
<evidence type="ECO:0000256" key="1">
    <source>
        <dbReference type="SAM" id="MobiDB-lite"/>
    </source>
</evidence>